<dbReference type="GO" id="GO:0016747">
    <property type="term" value="F:acyltransferase activity, transferring groups other than amino-acyl groups"/>
    <property type="evidence" value="ECO:0007669"/>
    <property type="project" value="InterPro"/>
</dbReference>
<dbReference type="InterPro" id="IPR000182">
    <property type="entry name" value="GNAT_dom"/>
</dbReference>
<proteinExistence type="predicted"/>
<name>A0A9D1Z2U2_9FIRM</name>
<dbReference type="PROSITE" id="PS51186">
    <property type="entry name" value="GNAT"/>
    <property type="match status" value="1"/>
</dbReference>
<comment type="caution">
    <text evidence="2">The sequence shown here is derived from an EMBL/GenBank/DDBJ whole genome shotgun (WGS) entry which is preliminary data.</text>
</comment>
<dbReference type="InterPro" id="IPR013653">
    <property type="entry name" value="GCN5-like_dom"/>
</dbReference>
<dbReference type="CDD" id="cd04301">
    <property type="entry name" value="NAT_SF"/>
    <property type="match status" value="1"/>
</dbReference>
<evidence type="ECO:0000313" key="3">
    <source>
        <dbReference type="Proteomes" id="UP000886824"/>
    </source>
</evidence>
<accession>A0A9D1Z2U2</accession>
<dbReference type="EMBL" id="DXCX01000029">
    <property type="protein sequence ID" value="HIY72873.1"/>
    <property type="molecule type" value="Genomic_DNA"/>
</dbReference>
<dbReference type="Pfam" id="PF08445">
    <property type="entry name" value="FR47"/>
    <property type="match status" value="1"/>
</dbReference>
<dbReference type="Proteomes" id="UP000886824">
    <property type="component" value="Unassembled WGS sequence"/>
</dbReference>
<reference evidence="2" key="2">
    <citation type="submission" date="2021-04" db="EMBL/GenBank/DDBJ databases">
        <authorList>
            <person name="Gilroy R."/>
        </authorList>
    </citation>
    <scope>NUCLEOTIDE SEQUENCE</scope>
    <source>
        <strain evidence="2">CHK33-7979</strain>
    </source>
</reference>
<reference evidence="2" key="1">
    <citation type="journal article" date="2021" name="PeerJ">
        <title>Extensive microbial diversity within the chicken gut microbiome revealed by metagenomics and culture.</title>
        <authorList>
            <person name="Gilroy R."/>
            <person name="Ravi A."/>
            <person name="Getino M."/>
            <person name="Pursley I."/>
            <person name="Horton D.L."/>
            <person name="Alikhan N.F."/>
            <person name="Baker D."/>
            <person name="Gharbi K."/>
            <person name="Hall N."/>
            <person name="Watson M."/>
            <person name="Adriaenssens E.M."/>
            <person name="Foster-Nyarko E."/>
            <person name="Jarju S."/>
            <person name="Secka A."/>
            <person name="Antonio M."/>
            <person name="Oren A."/>
            <person name="Chaudhuri R.R."/>
            <person name="La Ragione R."/>
            <person name="Hildebrand F."/>
            <person name="Pallen M.J."/>
        </authorList>
    </citation>
    <scope>NUCLEOTIDE SEQUENCE</scope>
    <source>
        <strain evidence="2">CHK33-7979</strain>
    </source>
</reference>
<gene>
    <name evidence="2" type="ORF">H9826_02695</name>
</gene>
<dbReference type="AlphaFoldDB" id="A0A9D1Z2U2"/>
<sequence>MDRVEEARAYLERDPVLHANLLEILRRGSADQLVVEPEGVLLHDGGCGAWMLAAEGAAAERLLDQVPPDCDLFVGHNMGYFSLARTRLGLREQEICWSAAYLRPEPPPVRDFDGALRMLDLSQAPWVLEHYSHAFADLTYMERAIERGMIGAFVRGMPAGFVGYHDEGSIGMLEVLPRYRRRGLGEVLQRAAIGLALARGQFPFAHIIAGNVASLALQRKLGMERSKTPLFWLMGKPND</sequence>
<dbReference type="Gene3D" id="3.40.630.30">
    <property type="match status" value="1"/>
</dbReference>
<feature type="domain" description="N-acetyltransferase" evidence="1">
    <location>
        <begin position="100"/>
        <end position="239"/>
    </location>
</feature>
<protein>
    <submittedName>
        <fullName evidence="2">GNAT family N-acetyltransferase</fullName>
    </submittedName>
</protein>
<organism evidence="2 3">
    <name type="scientific">Candidatus Intestinimonas merdavium</name>
    <dbReference type="NCBI Taxonomy" id="2838622"/>
    <lineage>
        <taxon>Bacteria</taxon>
        <taxon>Bacillati</taxon>
        <taxon>Bacillota</taxon>
        <taxon>Clostridia</taxon>
        <taxon>Eubacteriales</taxon>
        <taxon>Intestinimonas</taxon>
    </lineage>
</organism>
<evidence type="ECO:0000259" key="1">
    <source>
        <dbReference type="PROSITE" id="PS51186"/>
    </source>
</evidence>
<evidence type="ECO:0000313" key="2">
    <source>
        <dbReference type="EMBL" id="HIY72873.1"/>
    </source>
</evidence>
<dbReference type="InterPro" id="IPR016181">
    <property type="entry name" value="Acyl_CoA_acyltransferase"/>
</dbReference>
<dbReference type="SUPFAM" id="SSF55729">
    <property type="entry name" value="Acyl-CoA N-acyltransferases (Nat)"/>
    <property type="match status" value="1"/>
</dbReference>